<feature type="domain" description="Peptidase M13 C-terminal" evidence="2">
    <location>
        <begin position="7"/>
        <end position="53"/>
    </location>
</feature>
<dbReference type="InterPro" id="IPR000718">
    <property type="entry name" value="Peptidase_M13"/>
</dbReference>
<protein>
    <submittedName>
        <fullName evidence="3">M13-type metalloendopeptidase</fullName>
        <ecNumber evidence="3">3.4.24.-</ecNumber>
    </submittedName>
</protein>
<comment type="caution">
    <text evidence="3">The sequence shown here is derived from an EMBL/GenBank/DDBJ whole genome shotgun (WGS) entry which is preliminary data.</text>
</comment>
<dbReference type="SUPFAM" id="SSF55486">
    <property type="entry name" value="Metalloproteases ('zincins'), catalytic domain"/>
    <property type="match status" value="1"/>
</dbReference>
<proteinExistence type="inferred from homology"/>
<evidence type="ECO:0000259" key="2">
    <source>
        <dbReference type="Pfam" id="PF01431"/>
    </source>
</evidence>
<evidence type="ECO:0000313" key="3">
    <source>
        <dbReference type="EMBL" id="MDN3710591.1"/>
    </source>
</evidence>
<evidence type="ECO:0000256" key="1">
    <source>
        <dbReference type="ARBA" id="ARBA00007357"/>
    </source>
</evidence>
<name>A0ABT8D2G6_9FLAO</name>
<dbReference type="GO" id="GO:0016787">
    <property type="term" value="F:hydrolase activity"/>
    <property type="evidence" value="ECO:0007669"/>
    <property type="project" value="UniProtKB-KW"/>
</dbReference>
<accession>A0ABT8D2G6</accession>
<evidence type="ECO:0000313" key="4">
    <source>
        <dbReference type="Proteomes" id="UP001242368"/>
    </source>
</evidence>
<keyword evidence="4" id="KW-1185">Reference proteome</keyword>
<dbReference type="Pfam" id="PF01431">
    <property type="entry name" value="Peptidase_M13"/>
    <property type="match status" value="1"/>
</dbReference>
<dbReference type="PANTHER" id="PTHR11733">
    <property type="entry name" value="ZINC METALLOPROTEASE FAMILY M13 NEPRILYSIN-RELATED"/>
    <property type="match status" value="1"/>
</dbReference>
<dbReference type="EMBL" id="JAUFQU010000096">
    <property type="protein sequence ID" value="MDN3710591.1"/>
    <property type="molecule type" value="Genomic_DNA"/>
</dbReference>
<comment type="similarity">
    <text evidence="1">Belongs to the peptidase M13 family.</text>
</comment>
<dbReference type="Proteomes" id="UP001242368">
    <property type="component" value="Unassembled WGS sequence"/>
</dbReference>
<dbReference type="Gene3D" id="3.40.390.10">
    <property type="entry name" value="Collagenase (Catalytic Domain)"/>
    <property type="match status" value="1"/>
</dbReference>
<dbReference type="EC" id="3.4.24.-" evidence="3"/>
<dbReference type="PROSITE" id="PS51885">
    <property type="entry name" value="NEPRILYSIN"/>
    <property type="match status" value="1"/>
</dbReference>
<gene>
    <name evidence="3" type="ORF">QW060_27815</name>
</gene>
<keyword evidence="3" id="KW-0378">Hydrolase</keyword>
<dbReference type="PANTHER" id="PTHR11733:SF167">
    <property type="entry name" value="FI17812P1-RELATED"/>
    <property type="match status" value="1"/>
</dbReference>
<organism evidence="3 4">
    <name type="scientific">Paenimyroides ceti</name>
    <dbReference type="NCBI Taxonomy" id="395087"/>
    <lineage>
        <taxon>Bacteria</taxon>
        <taxon>Pseudomonadati</taxon>
        <taxon>Bacteroidota</taxon>
        <taxon>Flavobacteriia</taxon>
        <taxon>Flavobacteriales</taxon>
        <taxon>Flavobacteriaceae</taxon>
        <taxon>Paenimyroides</taxon>
    </lineage>
</organism>
<dbReference type="PRINTS" id="PR00786">
    <property type="entry name" value="NEPRILYSIN"/>
</dbReference>
<reference evidence="4" key="1">
    <citation type="journal article" date="2019" name="Int. J. Syst. Evol. Microbiol.">
        <title>The Global Catalogue of Microorganisms (GCM) 10K type strain sequencing project: providing services to taxonomists for standard genome sequencing and annotation.</title>
        <authorList>
            <consortium name="The Broad Institute Genomics Platform"/>
            <consortium name="The Broad Institute Genome Sequencing Center for Infectious Disease"/>
            <person name="Wu L."/>
            <person name="Ma J."/>
        </authorList>
    </citation>
    <scope>NUCLEOTIDE SEQUENCE [LARGE SCALE GENOMIC DNA]</scope>
    <source>
        <strain evidence="4">CECT 7184</strain>
    </source>
</reference>
<dbReference type="InterPro" id="IPR018497">
    <property type="entry name" value="Peptidase_M13_C"/>
</dbReference>
<sequence>MSPQTVNAYFNPTNNEIVFPAAILQPPFYDYKADEAVNFGGIGAVIGHEISHDLMIPVHVIMPMVI</sequence>
<dbReference type="RefSeq" id="WP_290365692.1">
    <property type="nucleotide sequence ID" value="NZ_JAUFQU010000096.1"/>
</dbReference>
<dbReference type="InterPro" id="IPR024079">
    <property type="entry name" value="MetalloPept_cat_dom_sf"/>
</dbReference>